<name>A0A8D8PLK6_9HEMI</name>
<dbReference type="EMBL" id="HBUF01001461">
    <property type="protein sequence ID" value="CAG6605950.1"/>
    <property type="molecule type" value="Transcribed_RNA"/>
</dbReference>
<organism evidence="1">
    <name type="scientific">Cacopsylla melanoneura</name>
    <dbReference type="NCBI Taxonomy" id="428564"/>
    <lineage>
        <taxon>Eukaryota</taxon>
        <taxon>Metazoa</taxon>
        <taxon>Ecdysozoa</taxon>
        <taxon>Arthropoda</taxon>
        <taxon>Hexapoda</taxon>
        <taxon>Insecta</taxon>
        <taxon>Pterygota</taxon>
        <taxon>Neoptera</taxon>
        <taxon>Paraneoptera</taxon>
        <taxon>Hemiptera</taxon>
        <taxon>Sternorrhyncha</taxon>
        <taxon>Psylloidea</taxon>
        <taxon>Psyllidae</taxon>
        <taxon>Psyllinae</taxon>
        <taxon>Cacopsylla</taxon>
    </lineage>
</organism>
<sequence length="111" mass="12952">MASNCEKETYRKVNNNNRRILESPKNFTNNLKETEEDQDRRMKIPSKVLLDPGEKPIRRSKGFPSKGTDIFRPFLGRCSRVLPKVSCCIPLPANNLQMLYSLFQLKNRPQR</sequence>
<evidence type="ECO:0000313" key="1">
    <source>
        <dbReference type="EMBL" id="CAG6605950.1"/>
    </source>
</evidence>
<dbReference type="AlphaFoldDB" id="A0A8D8PLK6"/>
<protein>
    <submittedName>
        <fullName evidence="1">Uncharacterized protein</fullName>
    </submittedName>
</protein>
<reference evidence="1" key="1">
    <citation type="submission" date="2021-05" db="EMBL/GenBank/DDBJ databases">
        <authorList>
            <person name="Alioto T."/>
            <person name="Alioto T."/>
            <person name="Gomez Garrido J."/>
        </authorList>
    </citation>
    <scope>NUCLEOTIDE SEQUENCE</scope>
</reference>
<proteinExistence type="predicted"/>
<accession>A0A8D8PLK6</accession>